<proteinExistence type="predicted"/>
<accession>A0ABP1KY33</accession>
<organism evidence="1 3">
    <name type="scientific">Hexamita inflata</name>
    <dbReference type="NCBI Taxonomy" id="28002"/>
    <lineage>
        <taxon>Eukaryota</taxon>
        <taxon>Metamonada</taxon>
        <taxon>Diplomonadida</taxon>
        <taxon>Hexamitidae</taxon>
        <taxon>Hexamitinae</taxon>
        <taxon>Hexamita</taxon>
    </lineage>
</organism>
<dbReference type="EMBL" id="CAXDID020000295">
    <property type="protein sequence ID" value="CAL6072343.1"/>
    <property type="molecule type" value="Genomic_DNA"/>
</dbReference>
<sequence>MSSIISRPDIFLLKFALYTRNTLIIITTTTYNSGRLMLPDLFVTQTPLTALYAHVHIPFTTFSFGLHYWTQDLFGALALLQVFTWGTERRARHASSWQCSAFRRWTGSFQCYNQI</sequence>
<comment type="caution">
    <text evidence="1">The sequence shown here is derived from an EMBL/GenBank/DDBJ whole genome shotgun (WGS) entry which is preliminary data.</text>
</comment>
<evidence type="ECO:0000313" key="1">
    <source>
        <dbReference type="EMBL" id="CAL6072343.1"/>
    </source>
</evidence>
<reference evidence="1 3" key="1">
    <citation type="submission" date="2024-07" db="EMBL/GenBank/DDBJ databases">
        <authorList>
            <person name="Akdeniz Z."/>
        </authorList>
    </citation>
    <scope>NUCLEOTIDE SEQUENCE [LARGE SCALE GENOMIC DNA]</scope>
</reference>
<evidence type="ECO:0000313" key="2">
    <source>
        <dbReference type="EMBL" id="CAL6072355.1"/>
    </source>
</evidence>
<dbReference type="Proteomes" id="UP001642409">
    <property type="component" value="Unassembled WGS sequence"/>
</dbReference>
<evidence type="ECO:0000313" key="3">
    <source>
        <dbReference type="Proteomes" id="UP001642409"/>
    </source>
</evidence>
<protein>
    <submittedName>
        <fullName evidence="1">Hypothetical_protein</fullName>
    </submittedName>
</protein>
<dbReference type="EMBL" id="CAXDID020000295">
    <property type="protein sequence ID" value="CAL6072355.1"/>
    <property type="molecule type" value="Genomic_DNA"/>
</dbReference>
<gene>
    <name evidence="1" type="ORF">HINF_LOCUS55577</name>
    <name evidence="2" type="ORF">HINF_LOCUS55583</name>
</gene>
<name>A0ABP1KY33_9EUKA</name>
<keyword evidence="3" id="KW-1185">Reference proteome</keyword>